<comment type="caution">
    <text evidence="2">The sequence shown here is derived from an EMBL/GenBank/DDBJ whole genome shotgun (WGS) entry which is preliminary data.</text>
</comment>
<dbReference type="Pfam" id="PF07883">
    <property type="entry name" value="Cupin_2"/>
    <property type="match status" value="1"/>
</dbReference>
<dbReference type="RefSeq" id="WP_188967156.1">
    <property type="nucleotide sequence ID" value="NZ_BMKW01000005.1"/>
</dbReference>
<evidence type="ECO:0000259" key="1">
    <source>
        <dbReference type="Pfam" id="PF07883"/>
    </source>
</evidence>
<dbReference type="EMBL" id="BMKW01000005">
    <property type="protein sequence ID" value="GGJ14829.1"/>
    <property type="molecule type" value="Genomic_DNA"/>
</dbReference>
<name>A0A917KLY0_9PROT</name>
<dbReference type="Gene3D" id="2.60.120.10">
    <property type="entry name" value="Jelly Rolls"/>
    <property type="match status" value="1"/>
</dbReference>
<accession>A0A917KLY0</accession>
<dbReference type="InterPro" id="IPR014710">
    <property type="entry name" value="RmlC-like_jellyroll"/>
</dbReference>
<sequence>MEVQTAPRIVRIGALELRFHVDETDGAGDVVMFEFIVPPKARVPVPHFHESCDEIVHGLDGTMTTTLDGRAHEVRKGDVVFVPRGKVHHHANLHEDTARAMIVIAPGTIGRRYFEEMAEAVSQPGPPDMTRMQDIMRRHGLVPA</sequence>
<evidence type="ECO:0000313" key="2">
    <source>
        <dbReference type="EMBL" id="GGJ14829.1"/>
    </source>
</evidence>
<dbReference type="PANTHER" id="PTHR36440">
    <property type="entry name" value="PUTATIVE (AFU_ORTHOLOGUE AFUA_8G07350)-RELATED"/>
    <property type="match status" value="1"/>
</dbReference>
<dbReference type="InterPro" id="IPR011051">
    <property type="entry name" value="RmlC_Cupin_sf"/>
</dbReference>
<reference evidence="2" key="1">
    <citation type="journal article" date="2014" name="Int. J. Syst. Evol. Microbiol.">
        <title>Complete genome sequence of Corynebacterium casei LMG S-19264T (=DSM 44701T), isolated from a smear-ripened cheese.</title>
        <authorList>
            <consortium name="US DOE Joint Genome Institute (JGI-PGF)"/>
            <person name="Walter F."/>
            <person name="Albersmeier A."/>
            <person name="Kalinowski J."/>
            <person name="Ruckert C."/>
        </authorList>
    </citation>
    <scope>NUCLEOTIDE SEQUENCE</scope>
    <source>
        <strain evidence="2">CGMCC 1.3617</strain>
    </source>
</reference>
<evidence type="ECO:0000313" key="3">
    <source>
        <dbReference type="Proteomes" id="UP000661507"/>
    </source>
</evidence>
<dbReference type="AlphaFoldDB" id="A0A917KLY0"/>
<protein>
    <submittedName>
        <fullName evidence="2">Cupin</fullName>
    </submittedName>
</protein>
<dbReference type="SUPFAM" id="SSF51182">
    <property type="entry name" value="RmlC-like cupins"/>
    <property type="match status" value="1"/>
</dbReference>
<organism evidence="2 3">
    <name type="scientific">Neoroseomonas lacus</name>
    <dbReference type="NCBI Taxonomy" id="287609"/>
    <lineage>
        <taxon>Bacteria</taxon>
        <taxon>Pseudomonadati</taxon>
        <taxon>Pseudomonadota</taxon>
        <taxon>Alphaproteobacteria</taxon>
        <taxon>Acetobacterales</taxon>
        <taxon>Acetobacteraceae</taxon>
        <taxon>Neoroseomonas</taxon>
    </lineage>
</organism>
<proteinExistence type="predicted"/>
<dbReference type="PANTHER" id="PTHR36440:SF1">
    <property type="entry name" value="PUTATIVE (AFU_ORTHOLOGUE AFUA_8G07350)-RELATED"/>
    <property type="match status" value="1"/>
</dbReference>
<reference evidence="2" key="2">
    <citation type="submission" date="2020-09" db="EMBL/GenBank/DDBJ databases">
        <authorList>
            <person name="Sun Q."/>
            <person name="Zhou Y."/>
        </authorList>
    </citation>
    <scope>NUCLEOTIDE SEQUENCE</scope>
    <source>
        <strain evidence="2">CGMCC 1.3617</strain>
    </source>
</reference>
<dbReference type="InterPro" id="IPR013096">
    <property type="entry name" value="Cupin_2"/>
</dbReference>
<dbReference type="Proteomes" id="UP000661507">
    <property type="component" value="Unassembled WGS sequence"/>
</dbReference>
<dbReference type="InterPro" id="IPR053146">
    <property type="entry name" value="QDO-like"/>
</dbReference>
<keyword evidence="3" id="KW-1185">Reference proteome</keyword>
<feature type="domain" description="Cupin type-2" evidence="1">
    <location>
        <begin position="34"/>
        <end position="103"/>
    </location>
</feature>
<gene>
    <name evidence="2" type="ORF">GCM10011320_22610</name>
</gene>